<keyword evidence="3" id="KW-1185">Reference proteome</keyword>
<feature type="region of interest" description="Disordered" evidence="1">
    <location>
        <begin position="327"/>
        <end position="374"/>
    </location>
</feature>
<feature type="compositionally biased region" description="Low complexity" evidence="1">
    <location>
        <begin position="491"/>
        <end position="500"/>
    </location>
</feature>
<feature type="compositionally biased region" description="Polar residues" evidence="1">
    <location>
        <begin position="24"/>
        <end position="36"/>
    </location>
</feature>
<dbReference type="STRING" id="1071380.I2H3F2"/>
<gene>
    <name evidence="2" type="primary">TBLA0D04070</name>
    <name evidence="2" type="ORF">TBLA_0D04070</name>
</gene>
<dbReference type="CDD" id="cd20558">
    <property type="entry name" value="CYCLIN_ScPCL7-like"/>
    <property type="match status" value="1"/>
</dbReference>
<feature type="compositionally biased region" description="Acidic residues" evidence="1">
    <location>
        <begin position="126"/>
        <end position="142"/>
    </location>
</feature>
<sequence>MATTNSIDLSLWAHHNKKKKHSSDNQSRNTSTNNSDCLIPNILHNTNQLVDDTNNNNVDCDNHNSSTNQDSMELRNLTPRMPSAASVSDTTTISTDTTSSEPISTESYNHQKPKPQRTSSVTFQYEDEDATQMDSDDTDDAGYTDRSNVHLTLITTGSRESSQAENSPLNGARNTDNKGAKNSIIAGTNNDEGENEDEDEDEDEIEDEDEDDNKDSTLSTITTTTGTNMNYVSRIITRDLVVDEDDTDNSVDRMTSVSSDDSSASVLITSNYTEAPGDQNLLIRSNQTPPEDLQTPTESTITTTKKGIAFIHPKSKCNSNLQYETLSSSANTNPHTVTDNALETNSSRNTTVTPQTNLHTDLTPHHSPTRLDSYSVPPSSLNIAEFPTTKLLEMLTALLNKIIKSNDCLAGIQPDALTNVNTPPQNLTTNNGEVPNYLSSILSFRGKHIPQITLFQYFQRIQKYCPISNDVFLSLLVYFDRISKRCNTISSNDVETTNNENNDKFNDFTHSPNNNNNNNNNNNTVNYHRNPNNDNKSSNSPQDEHLHENFKNINSQNNSPAARIPSDSNALSPNSQVFVMDSYNIHRLIIAGVTVATKFFSDYFYSNARYAKVGGITLQELNHLELQFLLLCDFKLLISVNELQRYADLLYRFWKNTSNST</sequence>
<evidence type="ECO:0000313" key="3">
    <source>
        <dbReference type="Proteomes" id="UP000002866"/>
    </source>
</evidence>
<feature type="region of interest" description="Disordered" evidence="1">
    <location>
        <begin position="154"/>
        <end position="225"/>
    </location>
</feature>
<evidence type="ECO:0000256" key="1">
    <source>
        <dbReference type="SAM" id="MobiDB-lite"/>
    </source>
</evidence>
<feature type="compositionally biased region" description="Low complexity" evidence="1">
    <location>
        <begin position="513"/>
        <end position="541"/>
    </location>
</feature>
<dbReference type="eggNOG" id="KOG1674">
    <property type="taxonomic scope" value="Eukaryota"/>
</dbReference>
<dbReference type="AlphaFoldDB" id="I2H3F2"/>
<dbReference type="Proteomes" id="UP000002866">
    <property type="component" value="Chromosome 4"/>
</dbReference>
<protein>
    <recommendedName>
        <fullName evidence="4">Cyclin</fullName>
    </recommendedName>
</protein>
<dbReference type="GeneID" id="14495940"/>
<feature type="compositionally biased region" description="Low complexity" evidence="1">
    <location>
        <begin position="83"/>
        <end position="107"/>
    </location>
</feature>
<dbReference type="GO" id="GO:0005634">
    <property type="term" value="C:nucleus"/>
    <property type="evidence" value="ECO:0007669"/>
    <property type="project" value="TreeGrafter"/>
</dbReference>
<dbReference type="KEGG" id="tbl:TBLA_0D04070"/>
<feature type="compositionally biased region" description="Acidic residues" evidence="1">
    <location>
        <begin position="191"/>
        <end position="213"/>
    </location>
</feature>
<evidence type="ECO:0000313" key="2">
    <source>
        <dbReference type="EMBL" id="CCH60904.1"/>
    </source>
</evidence>
<evidence type="ECO:0008006" key="4">
    <source>
        <dbReference type="Google" id="ProtNLM"/>
    </source>
</evidence>
<dbReference type="PANTHER" id="PTHR15615:SF94">
    <property type="entry name" value="PHO85 CYCLIN-6-RELATED"/>
    <property type="match status" value="1"/>
</dbReference>
<feature type="compositionally biased region" description="Polar residues" evidence="1">
    <location>
        <begin position="154"/>
        <end position="174"/>
    </location>
</feature>
<dbReference type="Gene3D" id="1.10.472.10">
    <property type="entry name" value="Cyclin-like"/>
    <property type="match status" value="1"/>
</dbReference>
<organism evidence="2 3">
    <name type="scientific">Henningerozyma blattae (strain ATCC 34711 / CBS 6284 / DSM 70876 / NBRC 10599 / NRRL Y-10934 / UCD 77-7)</name>
    <name type="common">Yeast</name>
    <name type="synonym">Tetrapisispora blattae</name>
    <dbReference type="NCBI Taxonomy" id="1071380"/>
    <lineage>
        <taxon>Eukaryota</taxon>
        <taxon>Fungi</taxon>
        <taxon>Dikarya</taxon>
        <taxon>Ascomycota</taxon>
        <taxon>Saccharomycotina</taxon>
        <taxon>Saccharomycetes</taxon>
        <taxon>Saccharomycetales</taxon>
        <taxon>Saccharomycetaceae</taxon>
        <taxon>Henningerozyma</taxon>
    </lineage>
</organism>
<dbReference type="EMBL" id="HE806319">
    <property type="protein sequence ID" value="CCH60904.1"/>
    <property type="molecule type" value="Genomic_DNA"/>
</dbReference>
<feature type="region of interest" description="Disordered" evidence="1">
    <location>
        <begin position="491"/>
        <end position="545"/>
    </location>
</feature>
<dbReference type="FunCoup" id="I2H3F2">
    <property type="interactions" value="131"/>
</dbReference>
<feature type="region of interest" description="Disordered" evidence="1">
    <location>
        <begin position="1"/>
        <end position="119"/>
    </location>
</feature>
<accession>I2H3F2</accession>
<dbReference type="PANTHER" id="PTHR15615">
    <property type="match status" value="1"/>
</dbReference>
<feature type="compositionally biased region" description="Low complexity" evidence="1">
    <location>
        <begin position="45"/>
        <end position="59"/>
    </location>
</feature>
<dbReference type="InterPro" id="IPR013922">
    <property type="entry name" value="Cyclin_PHO80-like"/>
</dbReference>
<feature type="region of interest" description="Disordered" evidence="1">
    <location>
        <begin position="126"/>
        <end position="145"/>
    </location>
</feature>
<dbReference type="Pfam" id="PF08613">
    <property type="entry name" value="Cyclin"/>
    <property type="match status" value="2"/>
</dbReference>
<reference evidence="2 3" key="1">
    <citation type="journal article" date="2011" name="Proc. Natl. Acad. Sci. U.S.A.">
        <title>Evolutionary erosion of yeast sex chromosomes by mating-type switching accidents.</title>
        <authorList>
            <person name="Gordon J.L."/>
            <person name="Armisen D."/>
            <person name="Proux-Wera E."/>
            <person name="Oheigeartaigh S.S."/>
            <person name="Byrne K.P."/>
            <person name="Wolfe K.H."/>
        </authorList>
    </citation>
    <scope>NUCLEOTIDE SEQUENCE [LARGE SCALE GENOMIC DNA]</scope>
    <source>
        <strain evidence="3">ATCC 34711 / CBS 6284 / DSM 70876 / NBRC 10599 / NRRL Y-10934 / UCD 77-7</strain>
    </source>
</reference>
<dbReference type="GO" id="GO:0019901">
    <property type="term" value="F:protein kinase binding"/>
    <property type="evidence" value="ECO:0007669"/>
    <property type="project" value="InterPro"/>
</dbReference>
<dbReference type="HOGENOM" id="CLU_415135_0_0_1"/>
<feature type="compositionally biased region" description="Polar residues" evidence="1">
    <location>
        <begin position="327"/>
        <end position="360"/>
    </location>
</feature>
<dbReference type="RefSeq" id="XP_004180423.1">
    <property type="nucleotide sequence ID" value="XM_004180375.1"/>
</dbReference>
<dbReference type="GO" id="GO:0000307">
    <property type="term" value="C:cyclin-dependent protein kinase holoenzyme complex"/>
    <property type="evidence" value="ECO:0007669"/>
    <property type="project" value="UniProtKB-ARBA"/>
</dbReference>
<dbReference type="InParanoid" id="I2H3F2"/>
<dbReference type="GO" id="GO:0016538">
    <property type="term" value="F:cyclin-dependent protein serine/threonine kinase regulator activity"/>
    <property type="evidence" value="ECO:0007669"/>
    <property type="project" value="TreeGrafter"/>
</dbReference>
<dbReference type="OrthoDB" id="1060854at2759"/>
<name>I2H3F2_HENB6</name>
<proteinExistence type="predicted"/>